<evidence type="ECO:0000256" key="1">
    <source>
        <dbReference type="ARBA" id="ARBA00000829"/>
    </source>
</evidence>
<dbReference type="SUPFAM" id="SSF49303">
    <property type="entry name" value="beta-Galactosidase/glucuronidase domain"/>
    <property type="match status" value="1"/>
</dbReference>
<dbReference type="Gene3D" id="2.60.40.10">
    <property type="entry name" value="Immunoglobulins"/>
    <property type="match status" value="1"/>
</dbReference>
<dbReference type="SUPFAM" id="SSF51445">
    <property type="entry name" value="(Trans)glycosidases"/>
    <property type="match status" value="1"/>
</dbReference>
<dbReference type="SUPFAM" id="SSF49785">
    <property type="entry name" value="Galactose-binding domain-like"/>
    <property type="match status" value="1"/>
</dbReference>
<dbReference type="InterPro" id="IPR017853">
    <property type="entry name" value="GH"/>
</dbReference>
<dbReference type="EC" id="3.2.1.25" evidence="2"/>
<dbReference type="RefSeq" id="WP_377465302.1">
    <property type="nucleotide sequence ID" value="NZ_JBHUOP010000002.1"/>
</dbReference>
<name>A0ABW5XBC1_9MICO</name>
<dbReference type="EMBL" id="JBHUOP010000002">
    <property type="protein sequence ID" value="MFD2839751.1"/>
    <property type="molecule type" value="Genomic_DNA"/>
</dbReference>
<gene>
    <name evidence="6" type="ORF">ACFSYH_04110</name>
</gene>
<dbReference type="InterPro" id="IPR054593">
    <property type="entry name" value="Beta-mannosidase-like_N2"/>
</dbReference>
<evidence type="ECO:0000259" key="5">
    <source>
        <dbReference type="Pfam" id="PF22666"/>
    </source>
</evidence>
<evidence type="ECO:0000256" key="4">
    <source>
        <dbReference type="ARBA" id="ARBA00023295"/>
    </source>
</evidence>
<keyword evidence="3 6" id="KW-0378">Hydrolase</keyword>
<dbReference type="InterPro" id="IPR050887">
    <property type="entry name" value="Beta-mannosidase_GH2"/>
</dbReference>
<proteinExistence type="predicted"/>
<keyword evidence="4" id="KW-0326">Glycosidase</keyword>
<feature type="domain" description="Beta-mannosidase-like galactose-binding" evidence="5">
    <location>
        <begin position="27"/>
        <end position="182"/>
    </location>
</feature>
<evidence type="ECO:0000256" key="3">
    <source>
        <dbReference type="ARBA" id="ARBA00022801"/>
    </source>
</evidence>
<dbReference type="InterPro" id="IPR036156">
    <property type="entry name" value="Beta-gal/glucu_dom_sf"/>
</dbReference>
<evidence type="ECO:0000313" key="7">
    <source>
        <dbReference type="Proteomes" id="UP001597391"/>
    </source>
</evidence>
<evidence type="ECO:0000256" key="2">
    <source>
        <dbReference type="ARBA" id="ARBA00012754"/>
    </source>
</evidence>
<dbReference type="Gene3D" id="2.60.120.260">
    <property type="entry name" value="Galactose-binding domain-like"/>
    <property type="match status" value="1"/>
</dbReference>
<dbReference type="InterPro" id="IPR008979">
    <property type="entry name" value="Galactose-bd-like_sf"/>
</dbReference>
<keyword evidence="7" id="KW-1185">Reference proteome</keyword>
<evidence type="ECO:0000313" key="6">
    <source>
        <dbReference type="EMBL" id="MFD2839751.1"/>
    </source>
</evidence>
<accession>A0ABW5XBC1</accession>
<sequence length="933" mass="102690">MITEILDSGWTSRALSGDIPAHIADRDIPAQVPGSIHTDLLASNLINDPYLGMEENALQWLHTSAWRYTTRFTAAPLAPGEHADLTFDGLDTVARIVLNGTELARTYNQHRTYRFDVTHALREGDNVLEIEFSSAIEYAWDQEKQLGHRPRSYENPMNMVRKMACSFGWDWGPDLQTVGIWKQVRLERWRVVRATQTRTLVTVLEDGTGRVKVHLDLDWRAPHIDDEHPAVTLHAQISGGHQPVKATVSVALGAPTAVIVIEVPEAPLWWPVGYGEHPLSDLTVTLHNHAAEMGRYERRIGFRTVELNTQPDQYGTPFTLRINGRDIFVKGANWIPNDHLLTRITREHLEARADQALAANMNLLRVWGGGIYETDDFYDVCDERGILVWQDFLLACAAYPEEAPFWQEFEAEARDNVARLSSHASLVIWNGGNENLWGFMDWGWPKDLEGRTWGLGLYTDLFRSVLAELDPTRPYCDGSPYSPGFTAELEGGTTQAHPNDQHHGTRHEWDVWNRQDYLTHLEYVPRFCSEFGHQGPPTWSTLTRSISPSGRSQESAEFLLHQKAGDGNIKLDKGAAPHLPMPQDFEEWNWVTQLAQAHSVSFGIEHFRSFWPYTAGTVVWQLNDCWPVTSWAAVDGDGREKPLFHALKHAHAPRLLTFKPRAASTDARVVSAGEHGVGAAAGVANSGVPGSGVARSGADDSALHRAAAGIGPVVGAGAGAVPAALGAGFGEDLPHGRGALGEVNLFVHNDTDESWSGDVEFTRTTFAGDLLATERVAVTADARAVARVTVPANLLAVDDAGTEVLVANLDGERALYYFEEFKNLALEPHPFEASAFERDGQVVVAVRATGLAADLAIMADRIHPSLTVNDQLVTLLAGEEAEFVLQPYAAGATGAVQGFEELATNDVLAAVQEALADPEREHVLVRAINTIRV</sequence>
<dbReference type="PANTHER" id="PTHR43730:SF1">
    <property type="entry name" value="BETA-MANNOSIDASE"/>
    <property type="match status" value="1"/>
</dbReference>
<dbReference type="GO" id="GO:0016787">
    <property type="term" value="F:hydrolase activity"/>
    <property type="evidence" value="ECO:0007669"/>
    <property type="project" value="UniProtKB-KW"/>
</dbReference>
<dbReference type="Gene3D" id="3.20.20.80">
    <property type="entry name" value="Glycosidases"/>
    <property type="match status" value="1"/>
</dbReference>
<comment type="caution">
    <text evidence="6">The sequence shown here is derived from an EMBL/GenBank/DDBJ whole genome shotgun (WGS) entry which is preliminary data.</text>
</comment>
<dbReference type="Pfam" id="PF22666">
    <property type="entry name" value="Glyco_hydro_2_N2"/>
    <property type="match status" value="1"/>
</dbReference>
<dbReference type="Proteomes" id="UP001597391">
    <property type="component" value="Unassembled WGS sequence"/>
</dbReference>
<comment type="catalytic activity">
    <reaction evidence="1">
        <text>Hydrolysis of terminal, non-reducing beta-D-mannose residues in beta-D-mannosides.</text>
        <dbReference type="EC" id="3.2.1.25"/>
    </reaction>
</comment>
<organism evidence="6 7">
    <name type="scientific">Populibacterium corticicola</name>
    <dbReference type="NCBI Taxonomy" id="1812826"/>
    <lineage>
        <taxon>Bacteria</taxon>
        <taxon>Bacillati</taxon>
        <taxon>Actinomycetota</taxon>
        <taxon>Actinomycetes</taxon>
        <taxon>Micrococcales</taxon>
        <taxon>Jonesiaceae</taxon>
        <taxon>Populibacterium</taxon>
    </lineage>
</organism>
<reference evidence="7" key="1">
    <citation type="journal article" date="2019" name="Int. J. Syst. Evol. Microbiol.">
        <title>The Global Catalogue of Microorganisms (GCM) 10K type strain sequencing project: providing services to taxonomists for standard genome sequencing and annotation.</title>
        <authorList>
            <consortium name="The Broad Institute Genomics Platform"/>
            <consortium name="The Broad Institute Genome Sequencing Center for Infectious Disease"/>
            <person name="Wu L."/>
            <person name="Ma J."/>
        </authorList>
    </citation>
    <scope>NUCLEOTIDE SEQUENCE [LARGE SCALE GENOMIC DNA]</scope>
    <source>
        <strain evidence="7">KCTC 33576</strain>
    </source>
</reference>
<dbReference type="PANTHER" id="PTHR43730">
    <property type="entry name" value="BETA-MANNOSIDASE"/>
    <property type="match status" value="1"/>
</dbReference>
<protein>
    <recommendedName>
        <fullName evidence="2">beta-mannosidase</fullName>
        <ecNumber evidence="2">3.2.1.25</ecNumber>
    </recommendedName>
</protein>
<dbReference type="InterPro" id="IPR013783">
    <property type="entry name" value="Ig-like_fold"/>
</dbReference>